<evidence type="ECO:0000313" key="1">
    <source>
        <dbReference type="EMBL" id="TID13423.1"/>
    </source>
</evidence>
<reference evidence="1 2" key="1">
    <citation type="submission" date="2019-04" db="EMBL/GenBank/DDBJ databases">
        <title>High contiguity whole genome sequence and gene annotation resource for two Venturia nashicola isolates.</title>
        <authorList>
            <person name="Prokchorchik M."/>
            <person name="Won K."/>
            <person name="Lee Y."/>
            <person name="Choi E.D."/>
            <person name="Segonzac C."/>
            <person name="Sohn K.H."/>
        </authorList>
    </citation>
    <scope>NUCLEOTIDE SEQUENCE [LARGE SCALE GENOMIC DNA]</scope>
    <source>
        <strain evidence="1 2">PRI2</strain>
    </source>
</reference>
<accession>A0A4Z1P1F3</accession>
<keyword evidence="2" id="KW-1185">Reference proteome</keyword>
<name>A0A4Z1P1F3_9PEZI</name>
<protein>
    <submittedName>
        <fullName evidence="1">Uncharacterized protein</fullName>
    </submittedName>
</protein>
<organism evidence="1 2">
    <name type="scientific">Venturia nashicola</name>
    <dbReference type="NCBI Taxonomy" id="86259"/>
    <lineage>
        <taxon>Eukaryota</taxon>
        <taxon>Fungi</taxon>
        <taxon>Dikarya</taxon>
        <taxon>Ascomycota</taxon>
        <taxon>Pezizomycotina</taxon>
        <taxon>Dothideomycetes</taxon>
        <taxon>Pleosporomycetidae</taxon>
        <taxon>Venturiales</taxon>
        <taxon>Venturiaceae</taxon>
        <taxon>Venturia</taxon>
    </lineage>
</organism>
<dbReference type="AlphaFoldDB" id="A0A4Z1P1F3"/>
<dbReference type="EMBL" id="SNSC02000026">
    <property type="protein sequence ID" value="TID13423.1"/>
    <property type="molecule type" value="Genomic_DNA"/>
</dbReference>
<comment type="caution">
    <text evidence="1">The sequence shown here is derived from an EMBL/GenBank/DDBJ whole genome shotgun (WGS) entry which is preliminary data.</text>
</comment>
<sequence length="89" mass="9741">MSPPIRASCTLPALYTTPHSHIAEVLIARRRPHQVACALYQEWQIQLHLETFLIGRETVTDTSPLDPSLCIAALQPPPSETHASTAVSS</sequence>
<gene>
    <name evidence="1" type="ORF">E6O75_ATG11339</name>
</gene>
<dbReference type="Proteomes" id="UP000298493">
    <property type="component" value="Unassembled WGS sequence"/>
</dbReference>
<proteinExistence type="predicted"/>
<evidence type="ECO:0000313" key="2">
    <source>
        <dbReference type="Proteomes" id="UP000298493"/>
    </source>
</evidence>